<comment type="caution">
    <text evidence="9">The sequence shown here is derived from an EMBL/GenBank/DDBJ whole genome shotgun (WGS) entry which is preliminary data.</text>
</comment>
<evidence type="ECO:0000256" key="2">
    <source>
        <dbReference type="ARBA" id="ARBA00022692"/>
    </source>
</evidence>
<feature type="region of interest" description="Disordered" evidence="6">
    <location>
        <begin position="906"/>
        <end position="936"/>
    </location>
</feature>
<dbReference type="PANTHER" id="PTHR46730:SF1">
    <property type="entry name" value="PLAT DOMAIN-CONTAINING PROTEIN"/>
    <property type="match status" value="1"/>
</dbReference>
<dbReference type="GO" id="GO:0005261">
    <property type="term" value="F:monoatomic cation channel activity"/>
    <property type="evidence" value="ECO:0007669"/>
    <property type="project" value="TreeGrafter"/>
</dbReference>
<keyword evidence="5 7" id="KW-0472">Membrane</keyword>
<dbReference type="GO" id="GO:0005886">
    <property type="term" value="C:plasma membrane"/>
    <property type="evidence" value="ECO:0007669"/>
    <property type="project" value="TreeGrafter"/>
</dbReference>
<protein>
    <recommendedName>
        <fullName evidence="8">PKD/REJ-like domain-containing protein</fullName>
    </recommendedName>
</protein>
<gene>
    <name evidence="9" type="ORF">WJX81_002494</name>
</gene>
<sequence length="1125" mass="112471">MAGLAGGTYTVTLTVTDWLAQTANATWTFTKAAAALPLVQLVGGAQQSFTISQGIKVPVQIFLQSVCPGSTVVYNWTFASGSPQFVAPFAATRKDLVVSGASGVVGATAGTTYDLQLTTNLLGTASYATSTVQLTAVATPVIAAIRGPQGDVLSSNPIALASACVDPDAAATPSASLQAFQYAWSCYKTDAAQSYSQPCFNGQAGWTTDLLGNLLIPANTLPGDDNTYYYITLVASKPDGRSDTATAVLRVRSGVIPTGTVQRSCLPAPSCPKKHSPTNTLRLAFSPSAATADLPGLSYAWACRSPATGCPILAAPGVTSGGTAGSNLVINALDAMGNSVFSDGVSLVFALTITNPANGKVGLATVLVPMIRRPVCTGVDQTQCVASSPATGTALTTPYTLSANSWASDNALAYEFGVQHPDGTQDSYVTNSGSAAYTFASLPTGSPASSYATTLYACVRDAYGASNCTTTMVTVNPPAANFAVNASALTDSLTTATSSGDPTAVMSAVRSLAASTAAAAPPPSVAAGVTTIATVDPALVAASTTAIDALTALVTTNGSSSATLSGSAALSVVTTLLSLTANPAAVSPAAAPAALAGAAAVVASTTGAGATTTLRLADMKAIFGLVANALAITTSSSGAPGGRRRLQQTSAALSPTAALTQLAAVQGPIFGVLSAASASMVVGETPKVISGGTVTGMVSNALTASLAGVPMSLVTSSSSSRRRRQLLALTLSPQQASPMAMPSLTLPSNFATACAAAASGICPPNGDGVQATIAYFADPSLLVQGHPSLVVTVAGTPVTAAPITGYLTLMLTDVTDSTFVMDTIPGSLTTMQLPLLTTYQPGNAYACLRLDATQSNGWSAYAPAISGVTIASVSSTMATCTTSRTGTYLAVQFVYLPGATLFNASSPPPPPAAPPPPPGAPAASTPAPTTAPGLTTSTAANVPQVSFSARLTTYTVATFNHDLQTSYMAHMKSVLASGGANCQVVISDLRPGSVIVDTKVAFIDGNRADANIFASMLQGPQATVFFPASAGFDTTYNMGVAVATVSNPTLAPPSGSGGGDVARRIGLGVGLGLGLPFLLAAAFAAWWVKFRQAAAGGATAPPVEEGGPDAAPLAPQEQQAMQTQT</sequence>
<keyword evidence="2 7" id="KW-0812">Transmembrane</keyword>
<evidence type="ECO:0000256" key="6">
    <source>
        <dbReference type="SAM" id="MobiDB-lite"/>
    </source>
</evidence>
<comment type="subcellular location">
    <subcellularLocation>
        <location evidence="1">Membrane</location>
    </subcellularLocation>
</comment>
<feature type="transmembrane region" description="Helical" evidence="7">
    <location>
        <begin position="1065"/>
        <end position="1088"/>
    </location>
</feature>
<feature type="compositionally biased region" description="Low complexity" evidence="6">
    <location>
        <begin position="921"/>
        <end position="936"/>
    </location>
</feature>
<evidence type="ECO:0000256" key="5">
    <source>
        <dbReference type="ARBA" id="ARBA00023136"/>
    </source>
</evidence>
<evidence type="ECO:0000259" key="8">
    <source>
        <dbReference type="Pfam" id="PF02010"/>
    </source>
</evidence>
<evidence type="ECO:0000313" key="9">
    <source>
        <dbReference type="EMBL" id="KAK9833282.1"/>
    </source>
</evidence>
<accession>A0AAW1RJ41</accession>
<feature type="compositionally biased region" description="Pro residues" evidence="6">
    <location>
        <begin position="906"/>
        <end position="920"/>
    </location>
</feature>
<reference evidence="9 10" key="1">
    <citation type="journal article" date="2024" name="Nat. Commun.">
        <title>Phylogenomics reveals the evolutionary origins of lichenization in chlorophyte algae.</title>
        <authorList>
            <person name="Puginier C."/>
            <person name="Libourel C."/>
            <person name="Otte J."/>
            <person name="Skaloud P."/>
            <person name="Haon M."/>
            <person name="Grisel S."/>
            <person name="Petersen M."/>
            <person name="Berrin J.G."/>
            <person name="Delaux P.M."/>
            <person name="Dal Grande F."/>
            <person name="Keller J."/>
        </authorList>
    </citation>
    <scope>NUCLEOTIDE SEQUENCE [LARGE SCALE GENOMIC DNA]</scope>
    <source>
        <strain evidence="9 10">SAG 245.80</strain>
    </source>
</reference>
<feature type="region of interest" description="Disordered" evidence="6">
    <location>
        <begin position="1097"/>
        <end position="1125"/>
    </location>
</feature>
<evidence type="ECO:0000256" key="4">
    <source>
        <dbReference type="ARBA" id="ARBA00022989"/>
    </source>
</evidence>
<dbReference type="AlphaFoldDB" id="A0AAW1RJ41"/>
<dbReference type="EMBL" id="JALJOU010000037">
    <property type="protein sequence ID" value="KAK9833282.1"/>
    <property type="molecule type" value="Genomic_DNA"/>
</dbReference>
<dbReference type="PANTHER" id="PTHR46730">
    <property type="entry name" value="POLYCYSTIN-1"/>
    <property type="match status" value="1"/>
</dbReference>
<dbReference type="GO" id="GO:0006816">
    <property type="term" value="P:calcium ion transport"/>
    <property type="evidence" value="ECO:0007669"/>
    <property type="project" value="TreeGrafter"/>
</dbReference>
<dbReference type="InterPro" id="IPR002859">
    <property type="entry name" value="PKD/REJ-like"/>
</dbReference>
<feature type="domain" description="PKD/REJ-like" evidence="8">
    <location>
        <begin position="67"/>
        <end position="507"/>
    </location>
</feature>
<keyword evidence="4 7" id="KW-1133">Transmembrane helix</keyword>
<evidence type="ECO:0000256" key="7">
    <source>
        <dbReference type="SAM" id="Phobius"/>
    </source>
</evidence>
<evidence type="ECO:0000256" key="1">
    <source>
        <dbReference type="ARBA" id="ARBA00004370"/>
    </source>
</evidence>
<feature type="compositionally biased region" description="Polar residues" evidence="6">
    <location>
        <begin position="1116"/>
        <end position="1125"/>
    </location>
</feature>
<name>A0AAW1RJ41_9CHLO</name>
<keyword evidence="10" id="KW-1185">Reference proteome</keyword>
<dbReference type="Pfam" id="PF02010">
    <property type="entry name" value="REJ"/>
    <property type="match status" value="1"/>
</dbReference>
<evidence type="ECO:0000313" key="10">
    <source>
        <dbReference type="Proteomes" id="UP001445335"/>
    </source>
</evidence>
<dbReference type="Proteomes" id="UP001445335">
    <property type="component" value="Unassembled WGS sequence"/>
</dbReference>
<organism evidence="9 10">
    <name type="scientific">Elliptochloris bilobata</name>
    <dbReference type="NCBI Taxonomy" id="381761"/>
    <lineage>
        <taxon>Eukaryota</taxon>
        <taxon>Viridiplantae</taxon>
        <taxon>Chlorophyta</taxon>
        <taxon>core chlorophytes</taxon>
        <taxon>Trebouxiophyceae</taxon>
        <taxon>Trebouxiophyceae incertae sedis</taxon>
        <taxon>Elliptochloris clade</taxon>
        <taxon>Elliptochloris</taxon>
    </lineage>
</organism>
<proteinExistence type="predicted"/>
<keyword evidence="3" id="KW-0677">Repeat</keyword>
<evidence type="ECO:0000256" key="3">
    <source>
        <dbReference type="ARBA" id="ARBA00022737"/>
    </source>
</evidence>